<proteinExistence type="inferred from homology"/>
<evidence type="ECO:0000256" key="1">
    <source>
        <dbReference type="ARBA" id="ARBA00005854"/>
    </source>
</evidence>
<dbReference type="InterPro" id="IPR006139">
    <property type="entry name" value="D-isomer_2_OHA_DH_cat_dom"/>
</dbReference>
<dbReference type="InterPro" id="IPR058205">
    <property type="entry name" value="D-LDH-like"/>
</dbReference>
<comment type="caution">
    <text evidence="7">The sequence shown here is derived from an EMBL/GenBank/DDBJ whole genome shotgun (WGS) entry which is preliminary data.</text>
</comment>
<dbReference type="RefSeq" id="WP_003573025.1">
    <property type="nucleotide sequence ID" value="NZ_BAYM01000099.1"/>
</dbReference>
<dbReference type="PROSITE" id="PS00670">
    <property type="entry name" value="D_2_HYDROXYACID_DH_2"/>
    <property type="match status" value="1"/>
</dbReference>
<dbReference type="EMBL" id="BAYM01000099">
    <property type="protein sequence ID" value="GAN37174.1"/>
    <property type="molecule type" value="Genomic_DNA"/>
</dbReference>
<reference evidence="8" key="1">
    <citation type="submission" date="2014-05" db="EMBL/GenBank/DDBJ databases">
        <title>Whole genome sequencing of Lactobacillus casei NRIC0644.</title>
        <authorList>
            <person name="Atarashi H."/>
            <person name="Yoshida Y."/>
            <person name="Fujimura S."/>
            <person name="Tanaka N."/>
            <person name="Shiwa Y."/>
            <person name="Yoshikawa H."/>
            <person name="Okada S."/>
            <person name="Nakagawa J."/>
        </authorList>
    </citation>
    <scope>NUCLEOTIDE SEQUENCE [LARGE SCALE GENOMIC DNA]</scope>
    <source>
        <strain evidence="8">NRIC0644</strain>
    </source>
</reference>
<evidence type="ECO:0000256" key="4">
    <source>
        <dbReference type="RuleBase" id="RU003719"/>
    </source>
</evidence>
<keyword evidence="3" id="KW-0520">NAD</keyword>
<dbReference type="InterPro" id="IPR029753">
    <property type="entry name" value="D-isomer_DH_CS"/>
</dbReference>
<gene>
    <name evidence="7" type="ORF">LC0644_1763</name>
</gene>
<dbReference type="SUPFAM" id="SSF52283">
    <property type="entry name" value="Formate/glycerate dehydrogenase catalytic domain-like"/>
    <property type="match status" value="1"/>
</dbReference>
<dbReference type="Proteomes" id="UP000032552">
    <property type="component" value="Unassembled WGS sequence"/>
</dbReference>
<comment type="similarity">
    <text evidence="1 4">Belongs to the D-isomer specific 2-hydroxyacid dehydrogenase family.</text>
</comment>
<evidence type="ECO:0000313" key="8">
    <source>
        <dbReference type="Proteomes" id="UP000032552"/>
    </source>
</evidence>
<evidence type="ECO:0000259" key="5">
    <source>
        <dbReference type="Pfam" id="PF00389"/>
    </source>
</evidence>
<dbReference type="Pfam" id="PF02826">
    <property type="entry name" value="2-Hacid_dh_C"/>
    <property type="match status" value="1"/>
</dbReference>
<dbReference type="PANTHER" id="PTHR43026">
    <property type="entry name" value="2-HYDROXYACID DEHYDROGENASE HOMOLOG 1-RELATED"/>
    <property type="match status" value="1"/>
</dbReference>
<dbReference type="SUPFAM" id="SSF51735">
    <property type="entry name" value="NAD(P)-binding Rossmann-fold domains"/>
    <property type="match status" value="1"/>
</dbReference>
<dbReference type="PROSITE" id="PS00065">
    <property type="entry name" value="D_2_HYDROXYACID_DH_1"/>
    <property type="match status" value="1"/>
</dbReference>
<dbReference type="AlphaFoldDB" id="A0A0C9PYF1"/>
<sequence>MKIIAYGARVDEIQYFKQWAKDTGNTLEYHTEFLDENTVEWAKGFDGINSLQTTPYAAGVFEKMHAYGIKFLTIRNVGTDNIDMTAMKQYGIRLSNVPAYSPAAIAEFALTDTLYLLRNMGKVQAQLQAGDYEKAGTFIGKELGQQTVGVMGTGHIGQVAIKLFKGFGAKVIAYDPYPMKGDHPDFDYVSLEDLFKQSDIIDLHVPGIEQNTHIINEAAFNLMKPGAIVINTARPNLIDTQAMLSNLKSGKLAGVGIDTYEYETEDLLNLAKHGSFKDPLWDELLGMPNVVLSPHIAYYTETAVHNMVYFSLQHLVDFLTKGETSTEVTGPAK</sequence>
<accession>A0A0C9PYF1</accession>
<dbReference type="Pfam" id="PF00389">
    <property type="entry name" value="2-Hacid_dh"/>
    <property type="match status" value="1"/>
</dbReference>
<dbReference type="InterPro" id="IPR029752">
    <property type="entry name" value="D-isomer_DH_CS1"/>
</dbReference>
<evidence type="ECO:0000256" key="2">
    <source>
        <dbReference type="ARBA" id="ARBA00023002"/>
    </source>
</evidence>
<name>A0A0C9PYF1_LACPA</name>
<evidence type="ECO:0000259" key="6">
    <source>
        <dbReference type="Pfam" id="PF02826"/>
    </source>
</evidence>
<evidence type="ECO:0000313" key="7">
    <source>
        <dbReference type="EMBL" id="GAN37174.1"/>
    </source>
</evidence>
<dbReference type="GO" id="GO:0008720">
    <property type="term" value="F:D-lactate dehydrogenase (NAD+) activity"/>
    <property type="evidence" value="ECO:0007669"/>
    <property type="project" value="TreeGrafter"/>
</dbReference>
<dbReference type="PANTHER" id="PTHR43026:SF1">
    <property type="entry name" value="2-HYDROXYACID DEHYDROGENASE HOMOLOG 1-RELATED"/>
    <property type="match status" value="1"/>
</dbReference>
<feature type="domain" description="D-isomer specific 2-hydroxyacid dehydrogenase catalytic" evidence="5">
    <location>
        <begin position="11"/>
        <end position="328"/>
    </location>
</feature>
<organism evidence="7 8">
    <name type="scientific">Lacticaseibacillus paracasei NRIC 0644</name>
    <dbReference type="NCBI Taxonomy" id="1435038"/>
    <lineage>
        <taxon>Bacteria</taxon>
        <taxon>Bacillati</taxon>
        <taxon>Bacillota</taxon>
        <taxon>Bacilli</taxon>
        <taxon>Lactobacillales</taxon>
        <taxon>Lactobacillaceae</taxon>
        <taxon>Lacticaseibacillus</taxon>
    </lineage>
</organism>
<dbReference type="GO" id="GO:0051287">
    <property type="term" value="F:NAD binding"/>
    <property type="evidence" value="ECO:0007669"/>
    <property type="project" value="InterPro"/>
</dbReference>
<dbReference type="Gene3D" id="3.40.50.720">
    <property type="entry name" value="NAD(P)-binding Rossmann-like Domain"/>
    <property type="match status" value="2"/>
</dbReference>
<evidence type="ECO:0000256" key="3">
    <source>
        <dbReference type="ARBA" id="ARBA00023027"/>
    </source>
</evidence>
<dbReference type="CDD" id="cd12186">
    <property type="entry name" value="LDH"/>
    <property type="match status" value="1"/>
</dbReference>
<feature type="domain" description="D-isomer specific 2-hydroxyacid dehydrogenase NAD-binding" evidence="6">
    <location>
        <begin position="113"/>
        <end position="297"/>
    </location>
</feature>
<keyword evidence="2 4" id="KW-0560">Oxidoreductase</keyword>
<protein>
    <submittedName>
        <fullName evidence="7">D-lactate dehydrogenase</fullName>
    </submittedName>
</protein>
<dbReference type="InterPro" id="IPR036291">
    <property type="entry name" value="NAD(P)-bd_dom_sf"/>
</dbReference>
<dbReference type="PROSITE" id="PS00671">
    <property type="entry name" value="D_2_HYDROXYACID_DH_3"/>
    <property type="match status" value="1"/>
</dbReference>
<dbReference type="InterPro" id="IPR006140">
    <property type="entry name" value="D-isomer_DH_NAD-bd"/>
</dbReference>